<evidence type="ECO:0000313" key="2">
    <source>
        <dbReference type="Proteomes" id="UP000007875"/>
    </source>
</evidence>
<reference evidence="1" key="3">
    <citation type="submission" date="2025-09" db="UniProtKB">
        <authorList>
            <consortium name="Ensembl"/>
        </authorList>
    </citation>
    <scope>IDENTIFICATION</scope>
</reference>
<sequence>MVRHKKSRMLRRFIFPASGLKSDVEDLLHKFVETESLRYEEFSKLWRAANFSLVHAGRAGLREKREFMDEAFKIVLKFTLPPHNLQVRVGAVYTLYALYHTQRQQPKTKVRMPIASWKDLLSLHHELAAQKHYDADYVMRSIMTKDRIFEFVAYPSPLS</sequence>
<dbReference type="GO" id="GO:0043565">
    <property type="term" value="F:sequence-specific DNA binding"/>
    <property type="evidence" value="ECO:0007669"/>
    <property type="project" value="TreeGrafter"/>
</dbReference>
<dbReference type="Ensembl" id="ENSCSAVT00000017465.1">
    <property type="protein sequence ID" value="ENSCSAVP00000017276.1"/>
    <property type="gene ID" value="ENSCSAVG00000010172.1"/>
</dbReference>
<evidence type="ECO:0008006" key="3">
    <source>
        <dbReference type="Google" id="ProtNLM"/>
    </source>
</evidence>
<dbReference type="GO" id="GO:0042795">
    <property type="term" value="P:snRNA transcription by RNA polymerase II"/>
    <property type="evidence" value="ECO:0007669"/>
    <property type="project" value="TreeGrafter"/>
</dbReference>
<proteinExistence type="predicted"/>
<dbReference type="HOGENOM" id="CLU_067254_2_0_1"/>
<evidence type="ECO:0000313" key="1">
    <source>
        <dbReference type="Ensembl" id="ENSCSAVP00000017276.1"/>
    </source>
</evidence>
<dbReference type="GO" id="GO:0042796">
    <property type="term" value="P:snRNA transcription by RNA polymerase III"/>
    <property type="evidence" value="ECO:0007669"/>
    <property type="project" value="TreeGrafter"/>
</dbReference>
<dbReference type="GeneTree" id="ENSGT00390000018691"/>
<name>H2ZI60_CIOSA</name>
<dbReference type="Pfam" id="PF09808">
    <property type="entry name" value="SNAPC1"/>
    <property type="match status" value="1"/>
</dbReference>
<dbReference type="Proteomes" id="UP000007875">
    <property type="component" value="Unassembled WGS sequence"/>
</dbReference>
<protein>
    <recommendedName>
        <fullName evidence="3">snRNA-activating protein complex subunit 1</fullName>
    </recommendedName>
</protein>
<reference evidence="2" key="1">
    <citation type="submission" date="2003-08" db="EMBL/GenBank/DDBJ databases">
        <authorList>
            <person name="Birren B."/>
            <person name="Nusbaum C."/>
            <person name="Abebe A."/>
            <person name="Abouelleil A."/>
            <person name="Adekoya E."/>
            <person name="Ait-zahra M."/>
            <person name="Allen N."/>
            <person name="Allen T."/>
            <person name="An P."/>
            <person name="Anderson M."/>
            <person name="Anderson S."/>
            <person name="Arachchi H."/>
            <person name="Armbruster J."/>
            <person name="Bachantsang P."/>
            <person name="Baldwin J."/>
            <person name="Barry A."/>
            <person name="Bayul T."/>
            <person name="Blitshsteyn B."/>
            <person name="Bloom T."/>
            <person name="Blye J."/>
            <person name="Boguslavskiy L."/>
            <person name="Borowsky M."/>
            <person name="Boukhgalter B."/>
            <person name="Brunache A."/>
            <person name="Butler J."/>
            <person name="Calixte N."/>
            <person name="Calvo S."/>
            <person name="Camarata J."/>
            <person name="Campo K."/>
            <person name="Chang J."/>
            <person name="Cheshatsang Y."/>
            <person name="Citroen M."/>
            <person name="Collymore A."/>
            <person name="Considine T."/>
            <person name="Cook A."/>
            <person name="Cooke P."/>
            <person name="Corum B."/>
            <person name="Cuomo C."/>
            <person name="David R."/>
            <person name="Dawoe T."/>
            <person name="Degray S."/>
            <person name="Dodge S."/>
            <person name="Dooley K."/>
            <person name="Dorje P."/>
            <person name="Dorjee K."/>
            <person name="Dorris L."/>
            <person name="Duffey N."/>
            <person name="Dupes A."/>
            <person name="Elkins T."/>
            <person name="Engels R."/>
            <person name="Erickson J."/>
            <person name="Farina A."/>
            <person name="Faro S."/>
            <person name="Ferreira P."/>
            <person name="Fischer H."/>
            <person name="Fitzgerald M."/>
            <person name="Foley K."/>
            <person name="Gage D."/>
            <person name="Galagan J."/>
            <person name="Gearin G."/>
            <person name="Gnerre S."/>
            <person name="Gnirke A."/>
            <person name="Goyette A."/>
            <person name="Graham J."/>
            <person name="Grandbois E."/>
            <person name="Gyaltsen K."/>
            <person name="Hafez N."/>
            <person name="Hagopian D."/>
            <person name="Hagos B."/>
            <person name="Hall J."/>
            <person name="Hatcher B."/>
            <person name="Heller A."/>
            <person name="Higgins H."/>
            <person name="Honan T."/>
            <person name="Horn A."/>
            <person name="Houde N."/>
            <person name="Hughes L."/>
            <person name="Hulme W."/>
            <person name="Husby E."/>
            <person name="Iliev I."/>
            <person name="Jaffe D."/>
            <person name="Jones C."/>
            <person name="Kamal M."/>
            <person name="Kamat A."/>
            <person name="Kamvysselis M."/>
            <person name="Karlsson E."/>
            <person name="Kells C."/>
            <person name="Kieu A."/>
            <person name="Kisner P."/>
            <person name="Kodira C."/>
            <person name="Kulbokas E."/>
            <person name="Labutti K."/>
            <person name="Lama D."/>
            <person name="Landers T."/>
            <person name="Leger J."/>
            <person name="Levine S."/>
            <person name="Lewis D."/>
            <person name="Lewis T."/>
            <person name="Lindblad-toh K."/>
            <person name="Liu X."/>
            <person name="Lokyitsang T."/>
            <person name="Lokyitsang Y."/>
            <person name="Lucien O."/>
            <person name="Lui A."/>
            <person name="Ma L.J."/>
            <person name="Mabbitt R."/>
            <person name="Macdonald J."/>
            <person name="Maclean C."/>
            <person name="Major J."/>
            <person name="Manning J."/>
            <person name="Marabella R."/>
            <person name="Maru K."/>
            <person name="Matthews C."/>
            <person name="Mauceli E."/>
            <person name="Mccarthy M."/>
            <person name="Mcdonough S."/>
            <person name="Mcghee T."/>
            <person name="Meldrim J."/>
            <person name="Meneus L."/>
            <person name="Mesirov J."/>
            <person name="Mihalev A."/>
            <person name="Mihova T."/>
            <person name="Mikkelsen T."/>
            <person name="Mlenga V."/>
            <person name="Moru K."/>
            <person name="Mozes J."/>
            <person name="Mulrain L."/>
            <person name="Munson G."/>
            <person name="Naylor J."/>
            <person name="Newes C."/>
            <person name="Nguyen C."/>
            <person name="Nguyen N."/>
            <person name="Nguyen T."/>
            <person name="Nicol R."/>
            <person name="Nielsen C."/>
            <person name="Nizzari M."/>
            <person name="Norbu C."/>
            <person name="Norbu N."/>
            <person name="O'donnell P."/>
            <person name="Okoawo O."/>
            <person name="O'leary S."/>
            <person name="Omotosho B."/>
            <person name="O'neill K."/>
            <person name="Osman S."/>
            <person name="Parker S."/>
            <person name="Perrin D."/>
            <person name="Phunkhang P."/>
            <person name="Piqani B."/>
            <person name="Purcell S."/>
            <person name="Rachupka T."/>
            <person name="Ramasamy U."/>
            <person name="Rameau R."/>
            <person name="Ray V."/>
            <person name="Raymond C."/>
            <person name="Retta R."/>
            <person name="Richardson S."/>
            <person name="Rise C."/>
            <person name="Rodriguez J."/>
            <person name="Rogers J."/>
            <person name="Rogov P."/>
            <person name="Rutman M."/>
            <person name="Schupbach R."/>
            <person name="Seaman C."/>
            <person name="Settipalli S."/>
            <person name="Sharpe T."/>
            <person name="Sheridan J."/>
            <person name="Sherpa N."/>
            <person name="Shi J."/>
            <person name="Smirnov S."/>
            <person name="Smith C."/>
            <person name="Sougnez C."/>
            <person name="Spencer B."/>
            <person name="Stalker J."/>
            <person name="Stange-thomann N."/>
            <person name="Stavropoulos S."/>
            <person name="Stetson K."/>
            <person name="Stone C."/>
            <person name="Stone S."/>
            <person name="Stubbs M."/>
            <person name="Talamas J."/>
            <person name="Tchuinga P."/>
            <person name="Tenzing P."/>
            <person name="Tesfaye S."/>
            <person name="Theodore J."/>
            <person name="Thoulutsang Y."/>
            <person name="Topham K."/>
            <person name="Towey S."/>
            <person name="Tsamla T."/>
            <person name="Tsomo N."/>
            <person name="Vallee D."/>
            <person name="Vassiliev H."/>
            <person name="Venkataraman V."/>
            <person name="Vinson J."/>
            <person name="Vo A."/>
            <person name="Wade C."/>
            <person name="Wang S."/>
            <person name="Wangchuk T."/>
            <person name="Wangdi T."/>
            <person name="Whittaker C."/>
            <person name="Wilkinson J."/>
            <person name="Wu Y."/>
            <person name="Wyman D."/>
            <person name="Yadav S."/>
            <person name="Yang S."/>
            <person name="Yang X."/>
            <person name="Yeager S."/>
            <person name="Yee E."/>
            <person name="Young G."/>
            <person name="Zainoun J."/>
            <person name="Zembeck L."/>
            <person name="Zimmer A."/>
            <person name="Zody M."/>
            <person name="Lander E."/>
        </authorList>
    </citation>
    <scope>NUCLEOTIDE SEQUENCE [LARGE SCALE GENOMIC DNA]</scope>
</reference>
<dbReference type="PANTHER" id="PTHR15131">
    <property type="entry name" value="SMALL NUCLEAR RNA ACTIVATING COMPLEX, POLYPEPTIDE 1"/>
    <property type="match status" value="1"/>
</dbReference>
<organism evidence="1 2">
    <name type="scientific">Ciona savignyi</name>
    <name type="common">Pacific transparent sea squirt</name>
    <dbReference type="NCBI Taxonomy" id="51511"/>
    <lineage>
        <taxon>Eukaryota</taxon>
        <taxon>Metazoa</taxon>
        <taxon>Chordata</taxon>
        <taxon>Tunicata</taxon>
        <taxon>Ascidiacea</taxon>
        <taxon>Phlebobranchia</taxon>
        <taxon>Cionidae</taxon>
        <taxon>Ciona</taxon>
    </lineage>
</organism>
<dbReference type="eggNOG" id="KOG4746">
    <property type="taxonomic scope" value="Eukaryota"/>
</dbReference>
<dbReference type="STRING" id="51511.ENSCSAVP00000017276"/>
<dbReference type="InterPro" id="IPR019188">
    <property type="entry name" value="SNAPC1"/>
</dbReference>
<dbReference type="InParanoid" id="H2ZI60"/>
<keyword evidence="2" id="KW-1185">Reference proteome</keyword>
<accession>H2ZI60</accession>
<dbReference type="OMA" id="LWREANF"/>
<dbReference type="AlphaFoldDB" id="H2ZI60"/>
<dbReference type="GO" id="GO:0019185">
    <property type="term" value="C:snRNA-activating protein complex"/>
    <property type="evidence" value="ECO:0007669"/>
    <property type="project" value="TreeGrafter"/>
</dbReference>
<dbReference type="PANTHER" id="PTHR15131:SF3">
    <property type="entry name" value="SNRNA-ACTIVATING PROTEIN COMPLEX SUBUNIT 1"/>
    <property type="match status" value="1"/>
</dbReference>
<reference evidence="1" key="2">
    <citation type="submission" date="2025-08" db="UniProtKB">
        <authorList>
            <consortium name="Ensembl"/>
        </authorList>
    </citation>
    <scope>IDENTIFICATION</scope>
</reference>